<proteinExistence type="predicted"/>
<reference evidence="1" key="1">
    <citation type="submission" date="2021-05" db="EMBL/GenBank/DDBJ databases">
        <authorList>
            <person name="Scholz U."/>
            <person name="Mascher M."/>
            <person name="Fiebig A."/>
        </authorList>
    </citation>
    <scope>NUCLEOTIDE SEQUENCE [LARGE SCALE GENOMIC DNA]</scope>
</reference>
<accession>A0ACD5ZRN2</accession>
<organism evidence="1 2">
    <name type="scientific">Avena sativa</name>
    <name type="common">Oat</name>
    <dbReference type="NCBI Taxonomy" id="4498"/>
    <lineage>
        <taxon>Eukaryota</taxon>
        <taxon>Viridiplantae</taxon>
        <taxon>Streptophyta</taxon>
        <taxon>Embryophyta</taxon>
        <taxon>Tracheophyta</taxon>
        <taxon>Spermatophyta</taxon>
        <taxon>Magnoliopsida</taxon>
        <taxon>Liliopsida</taxon>
        <taxon>Poales</taxon>
        <taxon>Poaceae</taxon>
        <taxon>BOP clade</taxon>
        <taxon>Pooideae</taxon>
        <taxon>Poodae</taxon>
        <taxon>Poeae</taxon>
        <taxon>Poeae Chloroplast Group 1 (Aveneae type)</taxon>
        <taxon>Aveninae</taxon>
        <taxon>Avena</taxon>
    </lineage>
</organism>
<name>A0ACD5ZRN2_AVESA</name>
<evidence type="ECO:0000313" key="1">
    <source>
        <dbReference type="EnsemblPlants" id="AVESA.00010b.r2.7AG1211380.1.CDS.1"/>
    </source>
</evidence>
<keyword evidence="2" id="KW-1185">Reference proteome</keyword>
<reference evidence="1" key="2">
    <citation type="submission" date="2025-09" db="UniProtKB">
        <authorList>
            <consortium name="EnsemblPlants"/>
        </authorList>
    </citation>
    <scope>IDENTIFICATION</scope>
</reference>
<dbReference type="Proteomes" id="UP001732700">
    <property type="component" value="Chromosome 7A"/>
</dbReference>
<evidence type="ECO:0000313" key="2">
    <source>
        <dbReference type="Proteomes" id="UP001732700"/>
    </source>
</evidence>
<protein>
    <submittedName>
        <fullName evidence="1">Uncharacterized protein</fullName>
    </submittedName>
</protein>
<sequence length="444" mass="49650">MDSPARSGRRTGGSLRTPSRSPAKTGADDLAAGLSEKMGDLLLTDKEAAGLVIKGIDSGSVPRPRWAAVGKVCSPRRLVIGALDRALQRAWGLHGPAQFKDIGDNRFVVRFSSEGDWKHAMKNGPWQFDFHVLLLKEYDGSIRPSDMVFDTMDIWVRVLDLPMDMMNRAYGELIGGWIGKYISVDVDTEGMAWGEELRIRVAIRVDQPLLRGVTLRESEEVVDDRWFDIKYEKIPHFCFACGLLVHQENKCLAEKEEAKQWGEWLRASPKKNKKQPPVSRPSVSSGSYNNRSFGSEDRNGGNVYVRNIPPGRIIQNDFSYSSSSFTGGYEQSRNGKEVSRPDMQMHEGGGGSVFRGSEDSRFKSGTYTRRARQMTNTNVHDRLEPPMDGRSKKRGSKQVWLPVGVSVAGEENSEMAGKRQRTASVFDRIEEPSADPAVRGHREQ</sequence>
<dbReference type="EnsemblPlants" id="AVESA.00010b.r2.7AG1211380.1">
    <property type="protein sequence ID" value="AVESA.00010b.r2.7AG1211380.1.CDS.1"/>
    <property type="gene ID" value="AVESA.00010b.r2.7AG1211380"/>
</dbReference>